<keyword evidence="4" id="KW-1185">Reference proteome</keyword>
<dbReference type="InterPro" id="IPR008619">
    <property type="entry name" value="Filamentous_hemagglutn_rpt"/>
</dbReference>
<feature type="domain" description="Filamentous haemagglutinin FhaB/tRNA nuclease CdiA-like TPS" evidence="2">
    <location>
        <begin position="64"/>
        <end position="186"/>
    </location>
</feature>
<dbReference type="RefSeq" id="WP_025259390.1">
    <property type="nucleotide sequence ID" value="NZ_BLWA01000003.1"/>
</dbReference>
<sequence length="4254" mass="434515">MDVRQLAFLARQPSAALKEREHFWGLPKRGIALILAHAMFWQPMWAQADGIVVSGAGTGLGQAGNGVPIVNIATPNASGLSHNQFQQYNVDAQGLILNNIAQQTGATQLGGIIVGNPNLNNGVAAQVILNEVVGANASQLKGYTEVAGQAARVIVANPYGITCNGCGFLNTPQVTLTTGKPVLDGNGNLTHFNVQNGSVAIEGLGLNADNVDQFDIITRSAKLNAELHAKRLNIIAGRNDVDAQTLTATALADDGSVKPELAIDSSALGGMYVGAVKLVGTEAGVGVRLASNVAASAGDIQIDANGHLSLTQAAASGAVTVKAASVEANGPLYAGSSLTVTTPGDLAIKQNVAARDVVTLSSGGQLTNTAIIEAGINADNSRNATGDVVLSADNLTNTGSVVASRALQATATRTLTNQGGTLSGQSSTRVTATTLDNRQSGRILSQGGSVEVTASGVSNGQKGLISSAGPLTINAASLDNTAGSLTSTGTARLTVTDTVVNQGGEVLSEAGLALTSGRLDNSRSGRIAGKGVTVTTGAFDNHLDGRLTSTEALRLTAAQVNNSEAGRIASAMALTMVVTDLDLSTAILNNAQGVVRSEGSLTLNAGTVTNTAGSLTSAGASTLTVTGAVVNQGGEVLSDAALTLTSGRLDNSRSGRIAAKGVTVTTGAFDNHLDGRLTSTEALRLTAAQVNNSEAGRIASAMALTAVVTGLDQHADGRLYSNGDVSLDLSNGHLNNQDGLITAPGQLLLTRLGTVNNQSGEISSAKGFTLAATALDNTDGTVFSDQALIVRIDKVLTNLRGLVSGTGVDLSADTLTNDSGEVSSEAGLTLDVTGEVSNRKGLLSSAGATTLEARSLNNAEGQAMADEVLTVILAQALDNQAGTLGAGLGLNLQAASLDNRLAGAVLTDGQLDITLTGTLDNRSGGQVQAKGILNLTSQALNNQGGRVVGQDLLTVNSDSALNRGGVIRADKLMTLLIGDLDNNQIGLSAAQKGGITSQAGLAFIGQRLDNQNGLLTAVGGMTLEADTLLNGTGRIASQNNLTATVDSLTQQGGELVAQGTLTLTGQSLDNRAGGLVGATKALKLEVDDIDNRAGEVSSQVGVELIGEQLNNSDGGKVLAGTALQLIVERVINENKGLLFGQTLTLDGKRLDNAGGTLASQQAQTLTLTGALDNRGGLISSEAALTVKADSLDNTDGTLSSAGALKVTTDGELINQTGSITTDAALTVVSASLDNREKGKLSGQGATRVTTGAFDNSQGGQLTGGDTLELIAHDVINQSAGRIASALALTASVTSLDQQGGELFSNTTLSLDLNNGQLNNQGGLINSPGALLLKNLKAVDNQGGEISSAQAFSLTAQSLDNSAGKLLSNQTLTLDLVEFFRNLKGTVSATGLTIDSDSLDNNEGLISSRAGLTLTVDQALGNVKGTVIADGDLEISAARGDNTQGQISSKQALTAVIGNLQQQGGQLFALGTLNLTGATLNNSLKGFVGAGEALTLTVDDVDNQGGEISSQQGITLTGQTLTNTGGQILAQQLLTLDIAKTTNRSDGVLSGKTGLTLTGSSLDNTGGVLLSPHDLSIDLSDTLDNTQGLISSEGTLTLDVGSLTNTAGSVSSAGKLTLDSAGAILNQGGELVTDGELDLDSTALDNSLQGTVSGKGRVTIDTGDLNNSQKGRISSGERMDLTAAKLTNHDGSIASRQALVASVSSLEQQKGSLTSATSLSLDVNQGLLDNQGGLINAPGTLLLKNLGVVLNQGGEISSAQAFTLKALSLDNSGGTLLSNQLLTLRIAQALNNVKGLIAAAGVDATAGSLDNSGGTLTSRNALELTVTGQLTNRDNGLINAAETLKITSGDLNNRAGQLLANTALTLDSAALDTGANGLINSRGTLNITADSLSADTGGEVSGLGAMTLVLNAISLNAGRLIGNAGLSVDLNGADLNNNAGLITATGPLTLTRVRNINNQGGEISSAQSFTLTGQTLDNSGGQLISSNLLTLNAASLLNQNGLISGWQGLDVTATSLDNRNRGTLSSRNGAVDVDLSGALLNSSNGALVSQTALTVTADSLDNRGGILSSGAAQTLTVTGLLNNSQNGLIDSGADLAITANALDNSAGTITSPGKATLDLIGALTNTGGTLASGGDWLLKRSSAVHNQGGQLISQRLMTLNTGALDNSNKGTIAANDTLLITATGKVLNHTDGLIYSQNAGVELDAASLDNTRGAVQGQSTLKVEVGEGVDNLNGRLIAQNGDLTVEAASLDSRGGVLSSLKGLLTTQITGVLRNGYDLAANRQGGVIQGQRLSLTALGGFDNYGGRVSASTGEALLTTANLDNRNGGLYAKGLVRVIGNDFDNSGDNDGQIAGGQVDLRLTGALNNRLGIIESDSSLAIKATSLDNQTGQIRSLGTTDAADFQIGTQFDNRNGTVEVANSNLILNAASFLNTNGNLLHAGAGTFDISTANLTQAGGNLVTRGGLTVTADNWTNSSVIQAGRLTVNVGTFNQTASGQLLASSAFVGTGGSWTNEGVIASDGTLSLNLSGGYGGGGRTSSLGTLGLTASQLALASTASLTGGARTELNITGLASNYGRITSAADLIVNAGSVTNYGTLGATQNLTFNTASLINSQGLIFSGGDMQANVGSLSNLKGDLYGLGNIVIGGYGGAARATDVYNISGSMESGGAFTLNADRFENRTDGSLASSQRKLVSGLIASMCNDCTGDYNTLTFASREVYESLDTDISAPALLTASKDFVFRGGSFLNSKSTVSAGGNININADSLQNIGAQSGIIERTRVYLIRDMDADSVGDFLSTVMVPYNQRNSPDFPSYVYYLDVENNIHKAIPRSGSARVGGRDGYTYRGALLRDSETGADVLVYGAYNIIRTGLQFGFESATLSQYDRNNLLEVPTQISNHLLLSDIEIAKDSGGAAGTSSGRSAVIQAGGNVSITAAQTLENSVIHQDYILTGGTSKVGDTKVNGIGTSVIRLNSQLPPDLSQQQVNPLALPGFSLPTGQNGLFRLSAQTGSNVAATQTSTAPQNWTLGSASVSVAQREQTVSDTQARALQFGTAGQVSTATRQLADVVRQNSGLSANASAFDSSAPVDSATRLQLTGHSAGSTGLTPVADVTQVQSQNGTVSLPGQGATTVPVITPVASSTTTAQNGTTTSTAVPSTQVARVQALPGNTAPPNPHKYLIETNPVLTDLRQFMSSDYLLAGLGYDPEASAKRLGDGLYEQRLVQQAIVARTGQAFLAGQTSNEAQLKYLMNNAIASKEQLNLAIGVTLTPPQVAALTHDIVWLEEHEVNGEKVLVPVLYLAQANNRLGPTGALIAGNDVTLTAGQELDNVGTLRATNNLSATAGTNLINTGLIEAGNRLDLLAGNDLINKAGGILYGRDVTLAATRGDVINERTVSRAGGLMGYEVFADSAARVESANDLTIKAGRDVQSIGSTLQAGRDLSLIGGRDVNIGVVQTEKTRLFSTNSTQSSITQLGSSVSVGRDLMALSGRDINVVASDIDAKRDIAMAATENMTISSAADETHSLSRSKKLTVQSDHVKQVSADLNAGGSIALNAGQDLAVISSRITAGENANLSAGENLSILAAQDSDYYLYDKKSKGSWGKKKTKRDEVTDIRNVGSEITSGGDLTLESGGDQLYQVAKLTSGNDLTIESGGGITFEGVKDLHQESHTKSKNSATWFSSKGKGRTDETLRQSELVAQGDIVIKAVDGLRIDVKQVNQESVSQSIDAMVQADPQLAWLKEAEKRGDVDWRQVKEIHESFKYNNSGLGPAAQIAIAILMSFVMGPAGFGLMGATGAVASSVATTTVTSAINNKGDLGAILKDVTSSNSIKGYALAGMTAGLVPAIDPTNLGFNLSSVSAVTQKVVVESALKTAIMGGSFKDNLAGSAVSAGISIAGAVAANEIGDYALINDSGKLTKVAMHAALGGLMAEAMGGDFRTGALAAGANEALVGLLAEKFLPAGLDKNSTAYKAGVSQLLTASQLIGVLTGIVTGGDASAASAVAANGTLYNSLKHAELEKLVGEARGCEEKGNCAEVKENFRKLSVVNQDELLLQCDVDPAGCLKNNRDMLDHRLELLDRLSKLTKDSAIPMSIRADLPAYALQLMTEVSALRQAESKISLEAKGVSPETASWLSKLQGAALGIMSGGKGGFGTNGGPKVPKTVEEISNPPQAPIIPSGWVSRPGRNGGEIYFPAGTDPAKGEHIRVMPPGSSPISGYENGYWRWQNAGKQGMNPATGKPGIGPGDTHIPLPPDSVPPTRR</sequence>
<protein>
    <recommendedName>
        <fullName evidence="2">Filamentous haemagglutinin FhaB/tRNA nuclease CdiA-like TPS domain-containing protein</fullName>
    </recommendedName>
</protein>
<dbReference type="SMART" id="SM00912">
    <property type="entry name" value="Haemagg_act"/>
    <property type="match status" value="1"/>
</dbReference>
<reference evidence="3 4" key="1">
    <citation type="submission" date="2020-05" db="EMBL/GenBank/DDBJ databases">
        <title>Genetic diversity of Pseudomonas cichorii.</title>
        <authorList>
            <person name="Tani S."/>
            <person name="Yagi H."/>
            <person name="Hashimoto S."/>
            <person name="Iiyama K."/>
            <person name="Furuya N."/>
        </authorList>
    </citation>
    <scope>NUCLEOTIDE SEQUENCE [LARGE SCALE GENOMIC DNA]</scope>
    <source>
        <strain evidence="3 4">LMG 2162</strain>
    </source>
</reference>
<dbReference type="EMBL" id="BLWA01000003">
    <property type="protein sequence ID" value="GFM91470.1"/>
    <property type="molecule type" value="Genomic_DNA"/>
</dbReference>
<dbReference type="Pfam" id="PF05594">
    <property type="entry name" value="Fil_haemagg"/>
    <property type="match status" value="23"/>
</dbReference>
<dbReference type="NCBIfam" id="TIGR01901">
    <property type="entry name" value="adhes_NPXG"/>
    <property type="match status" value="1"/>
</dbReference>
<dbReference type="InterPro" id="IPR025157">
    <property type="entry name" value="Hemagglutinin_rpt"/>
</dbReference>
<dbReference type="Gene3D" id="2.160.20.10">
    <property type="entry name" value="Single-stranded right-handed beta-helix, Pectin lyase-like"/>
    <property type="match status" value="1"/>
</dbReference>
<evidence type="ECO:0000259" key="2">
    <source>
        <dbReference type="SMART" id="SM00912"/>
    </source>
</evidence>
<comment type="caution">
    <text evidence="3">The sequence shown here is derived from an EMBL/GenBank/DDBJ whole genome shotgun (WGS) entry which is preliminary data.</text>
</comment>
<accession>A0ABQ1DKE3</accession>
<feature type="region of interest" description="Disordered" evidence="1">
    <location>
        <begin position="1238"/>
        <end position="1257"/>
    </location>
</feature>
<dbReference type="InterPro" id="IPR011050">
    <property type="entry name" value="Pectin_lyase_fold/virulence"/>
</dbReference>
<dbReference type="NCBIfam" id="TIGR01731">
    <property type="entry name" value="fil_hemag_20aa"/>
    <property type="match status" value="54"/>
</dbReference>
<organism evidence="3 4">
    <name type="scientific">Pseudomonas cichorii</name>
    <dbReference type="NCBI Taxonomy" id="36746"/>
    <lineage>
        <taxon>Bacteria</taxon>
        <taxon>Pseudomonadati</taxon>
        <taxon>Pseudomonadota</taxon>
        <taxon>Gammaproteobacteria</taxon>
        <taxon>Pseudomonadales</taxon>
        <taxon>Pseudomonadaceae</taxon>
        <taxon>Pseudomonas</taxon>
    </lineage>
</organism>
<dbReference type="InterPro" id="IPR010069">
    <property type="entry name" value="CdiA_FHA1_rpt"/>
</dbReference>
<gene>
    <name evidence="3" type="ORF">PSCICP_14420</name>
</gene>
<dbReference type="GeneID" id="93658445"/>
<dbReference type="Proteomes" id="UP000614982">
    <property type="component" value="Unassembled WGS sequence"/>
</dbReference>
<evidence type="ECO:0000313" key="3">
    <source>
        <dbReference type="EMBL" id="GFM91470.1"/>
    </source>
</evidence>
<dbReference type="SUPFAM" id="SSF51126">
    <property type="entry name" value="Pectin lyase-like"/>
    <property type="match status" value="1"/>
</dbReference>
<dbReference type="Pfam" id="PF13332">
    <property type="entry name" value="Fil_haemagg_2"/>
    <property type="match status" value="3"/>
</dbReference>
<feature type="region of interest" description="Disordered" evidence="1">
    <location>
        <begin position="4221"/>
        <end position="4254"/>
    </location>
</feature>
<name>A0ABQ1DKE3_PSECI</name>
<feature type="compositionally biased region" description="Polar residues" evidence="1">
    <location>
        <begin position="1243"/>
        <end position="1257"/>
    </location>
</feature>
<dbReference type="InterPro" id="IPR012334">
    <property type="entry name" value="Pectin_lyas_fold"/>
</dbReference>
<dbReference type="InterPro" id="IPR008638">
    <property type="entry name" value="FhaB/CdiA-like_TPS"/>
</dbReference>
<evidence type="ECO:0000313" key="4">
    <source>
        <dbReference type="Proteomes" id="UP000614982"/>
    </source>
</evidence>
<proteinExistence type="predicted"/>
<evidence type="ECO:0000256" key="1">
    <source>
        <dbReference type="SAM" id="MobiDB-lite"/>
    </source>
</evidence>
<dbReference type="Pfam" id="PF05860">
    <property type="entry name" value="TPS"/>
    <property type="match status" value="1"/>
</dbReference>
<feature type="compositionally biased region" description="Pro residues" evidence="1">
    <location>
        <begin position="4243"/>
        <end position="4254"/>
    </location>
</feature>